<dbReference type="RefSeq" id="WP_345525404.1">
    <property type="nucleotide sequence ID" value="NZ_BAABKN010000005.1"/>
</dbReference>
<name>A0ABP8YHG8_9ACTN</name>
<dbReference type="SUPFAM" id="SSF51735">
    <property type="entry name" value="NAD(P)-binding Rossmann-fold domains"/>
    <property type="match status" value="1"/>
</dbReference>
<evidence type="ECO:0000259" key="1">
    <source>
        <dbReference type="SMART" id="SM00829"/>
    </source>
</evidence>
<dbReference type="Proteomes" id="UP001499882">
    <property type="component" value="Unassembled WGS sequence"/>
</dbReference>
<dbReference type="SUPFAM" id="SSF50129">
    <property type="entry name" value="GroES-like"/>
    <property type="match status" value="1"/>
</dbReference>
<dbReference type="Gene3D" id="3.90.180.10">
    <property type="entry name" value="Medium-chain alcohol dehydrogenases, catalytic domain"/>
    <property type="match status" value="1"/>
</dbReference>
<comment type="caution">
    <text evidence="2">The sequence shown here is derived from an EMBL/GenBank/DDBJ whole genome shotgun (WGS) entry which is preliminary data.</text>
</comment>
<dbReference type="Pfam" id="PF08240">
    <property type="entry name" value="ADH_N"/>
    <property type="match status" value="1"/>
</dbReference>
<keyword evidence="3" id="KW-1185">Reference proteome</keyword>
<evidence type="ECO:0000313" key="3">
    <source>
        <dbReference type="Proteomes" id="UP001499882"/>
    </source>
</evidence>
<dbReference type="PANTHER" id="PTHR43677:SF4">
    <property type="entry name" value="QUINONE OXIDOREDUCTASE-LIKE PROTEIN 2"/>
    <property type="match status" value="1"/>
</dbReference>
<dbReference type="SMART" id="SM00829">
    <property type="entry name" value="PKS_ER"/>
    <property type="match status" value="1"/>
</dbReference>
<dbReference type="InterPro" id="IPR020843">
    <property type="entry name" value="ER"/>
</dbReference>
<accession>A0ABP8YHG8</accession>
<dbReference type="InterPro" id="IPR013149">
    <property type="entry name" value="ADH-like_C"/>
</dbReference>
<proteinExistence type="predicted"/>
<sequence>MRAAVLSEFGLPARIGILEAAVPEPSVGDVAVQVEYTALSFPDLMVIEGTYQSLPELPFVPGTEFVGVVVSVGEGASRFDIGTRVAGRLTSGAFQEVLVIHEDRIAAVPDGVDPRDAVSMPISALTAHHALHHRAHVTSDDVVLITGANGIVGTAAVQIAADLGCRVIASVRRPEAVHDAVGKFADHVVSADPDELRTVVRELTGGKGVDVVIEAVGSPVFDAALRSLAWQGRLVVVGFAGGSIPSPKAGLLLVKNVSVSGIQITDYWARRTEQARTGLVALFDAAARGRMAMWPADVFAADQVAEAIDAVRERRAHRAVLDWTRTDGRRAR</sequence>
<evidence type="ECO:0000313" key="2">
    <source>
        <dbReference type="EMBL" id="GAA4728135.1"/>
    </source>
</evidence>
<dbReference type="InterPro" id="IPR011032">
    <property type="entry name" value="GroES-like_sf"/>
</dbReference>
<dbReference type="InterPro" id="IPR013154">
    <property type="entry name" value="ADH-like_N"/>
</dbReference>
<protein>
    <submittedName>
        <fullName evidence="2">NADPH:quinone oxidoreductase family protein</fullName>
    </submittedName>
</protein>
<organism evidence="2 3">
    <name type="scientific">Nocardioides endophyticus</name>
    <dbReference type="NCBI Taxonomy" id="1353775"/>
    <lineage>
        <taxon>Bacteria</taxon>
        <taxon>Bacillati</taxon>
        <taxon>Actinomycetota</taxon>
        <taxon>Actinomycetes</taxon>
        <taxon>Propionibacteriales</taxon>
        <taxon>Nocardioidaceae</taxon>
        <taxon>Nocardioides</taxon>
    </lineage>
</organism>
<feature type="domain" description="Enoyl reductase (ER)" evidence="1">
    <location>
        <begin position="10"/>
        <end position="321"/>
    </location>
</feature>
<dbReference type="EMBL" id="BAABKN010000005">
    <property type="protein sequence ID" value="GAA4728135.1"/>
    <property type="molecule type" value="Genomic_DNA"/>
</dbReference>
<dbReference type="InterPro" id="IPR036291">
    <property type="entry name" value="NAD(P)-bd_dom_sf"/>
</dbReference>
<dbReference type="Gene3D" id="3.40.50.720">
    <property type="entry name" value="NAD(P)-binding Rossmann-like Domain"/>
    <property type="match status" value="1"/>
</dbReference>
<gene>
    <name evidence="2" type="ORF">GCM10023350_09100</name>
</gene>
<dbReference type="PANTHER" id="PTHR43677">
    <property type="entry name" value="SHORT-CHAIN DEHYDROGENASE/REDUCTASE"/>
    <property type="match status" value="1"/>
</dbReference>
<dbReference type="InterPro" id="IPR051397">
    <property type="entry name" value="Zn-ADH-like_protein"/>
</dbReference>
<dbReference type="Pfam" id="PF00107">
    <property type="entry name" value="ADH_zinc_N"/>
    <property type="match status" value="1"/>
</dbReference>
<reference evidence="3" key="1">
    <citation type="journal article" date="2019" name="Int. J. Syst. Evol. Microbiol.">
        <title>The Global Catalogue of Microorganisms (GCM) 10K type strain sequencing project: providing services to taxonomists for standard genome sequencing and annotation.</title>
        <authorList>
            <consortium name="The Broad Institute Genomics Platform"/>
            <consortium name="The Broad Institute Genome Sequencing Center for Infectious Disease"/>
            <person name="Wu L."/>
            <person name="Ma J."/>
        </authorList>
    </citation>
    <scope>NUCLEOTIDE SEQUENCE [LARGE SCALE GENOMIC DNA]</scope>
    <source>
        <strain evidence="3">JCM 18532</strain>
    </source>
</reference>